<keyword evidence="3 6" id="KW-0853">WD repeat</keyword>
<protein>
    <recommendedName>
        <fullName evidence="7">SWI/SNF Subunit INI1 DNA binding domain-containing protein</fullName>
    </recommendedName>
</protein>
<dbReference type="Pfam" id="PF04855">
    <property type="entry name" value="SNF5"/>
    <property type="match status" value="1"/>
</dbReference>
<dbReference type="InterPro" id="IPR006939">
    <property type="entry name" value="SNF5"/>
</dbReference>
<keyword evidence="5" id="KW-0539">Nucleus</keyword>
<dbReference type="InterPro" id="IPR048664">
    <property type="entry name" value="INI1_DNA-bd"/>
</dbReference>
<dbReference type="Pfam" id="PF00400">
    <property type="entry name" value="WD40"/>
    <property type="match status" value="2"/>
</dbReference>
<dbReference type="PROSITE" id="PS50294">
    <property type="entry name" value="WD_REPEATS_REGION"/>
    <property type="match status" value="2"/>
</dbReference>
<dbReference type="PANTHER" id="PTHR19861">
    <property type="entry name" value="WD40 REPEAT PROTEIN SWD2"/>
    <property type="match status" value="1"/>
</dbReference>
<dbReference type="Gene3D" id="2.130.10.10">
    <property type="entry name" value="YVTN repeat-like/Quinoprotein amine dehydrogenase"/>
    <property type="match status" value="1"/>
</dbReference>
<dbReference type="InterPro" id="IPR037867">
    <property type="entry name" value="Swd2/WDR82"/>
</dbReference>
<accession>A0A915LK64</accession>
<dbReference type="GO" id="GO:0000228">
    <property type="term" value="C:nuclear chromosome"/>
    <property type="evidence" value="ECO:0007669"/>
    <property type="project" value="InterPro"/>
</dbReference>
<dbReference type="Pfam" id="PF21459">
    <property type="entry name" value="INI1_DNA-bd"/>
    <property type="match status" value="1"/>
</dbReference>
<dbReference type="SMART" id="SM00320">
    <property type="entry name" value="WD40"/>
    <property type="match status" value="3"/>
</dbReference>
<keyword evidence="8" id="KW-1185">Reference proteome</keyword>
<dbReference type="GO" id="GO:0048188">
    <property type="term" value="C:Set1C/COMPASS complex"/>
    <property type="evidence" value="ECO:0007669"/>
    <property type="project" value="TreeGrafter"/>
</dbReference>
<feature type="repeat" description="WD" evidence="6">
    <location>
        <begin position="376"/>
        <end position="417"/>
    </location>
</feature>
<organism evidence="8 9">
    <name type="scientific">Meloidogyne javanica</name>
    <name type="common">Root-knot nematode worm</name>
    <dbReference type="NCBI Taxonomy" id="6303"/>
    <lineage>
        <taxon>Eukaryota</taxon>
        <taxon>Metazoa</taxon>
        <taxon>Ecdysozoa</taxon>
        <taxon>Nematoda</taxon>
        <taxon>Chromadorea</taxon>
        <taxon>Rhabditida</taxon>
        <taxon>Tylenchina</taxon>
        <taxon>Tylenchomorpha</taxon>
        <taxon>Tylenchoidea</taxon>
        <taxon>Meloidogynidae</taxon>
        <taxon>Meloidogyninae</taxon>
        <taxon>Meloidogyne</taxon>
        <taxon>Meloidogyne incognita group</taxon>
    </lineage>
</organism>
<comment type="similarity">
    <text evidence="2">Belongs to the WD repeat SWD2 family.</text>
</comment>
<reference evidence="9" key="1">
    <citation type="submission" date="2022-11" db="UniProtKB">
        <authorList>
            <consortium name="WormBaseParasite"/>
        </authorList>
    </citation>
    <scope>IDENTIFICATION</scope>
</reference>
<keyword evidence="4" id="KW-0677">Repeat</keyword>
<dbReference type="GO" id="GO:0016070">
    <property type="term" value="P:RNA metabolic process"/>
    <property type="evidence" value="ECO:0007669"/>
    <property type="project" value="UniProtKB-ARBA"/>
</dbReference>
<dbReference type="InterPro" id="IPR036322">
    <property type="entry name" value="WD40_repeat_dom_sf"/>
</dbReference>
<feature type="domain" description="SWI/SNF Subunit INI1 DNA binding" evidence="7">
    <location>
        <begin position="9"/>
        <end position="87"/>
    </location>
</feature>
<evidence type="ECO:0000256" key="3">
    <source>
        <dbReference type="ARBA" id="ARBA00022574"/>
    </source>
</evidence>
<name>A0A915LK64_MELJA</name>
<dbReference type="PROSITE" id="PS50082">
    <property type="entry name" value="WD_REPEATS_2"/>
    <property type="match status" value="2"/>
</dbReference>
<dbReference type="GO" id="GO:0003682">
    <property type="term" value="F:chromatin binding"/>
    <property type="evidence" value="ECO:0007669"/>
    <property type="project" value="TreeGrafter"/>
</dbReference>
<evidence type="ECO:0000313" key="9">
    <source>
        <dbReference type="WBParaSite" id="scaffold11909_cov241.g15960"/>
    </source>
</evidence>
<evidence type="ECO:0000256" key="1">
    <source>
        <dbReference type="ARBA" id="ARBA00004123"/>
    </source>
</evidence>
<feature type="repeat" description="WD" evidence="6">
    <location>
        <begin position="462"/>
        <end position="503"/>
    </location>
</feature>
<evidence type="ECO:0000259" key="7">
    <source>
        <dbReference type="Pfam" id="PF21459"/>
    </source>
</evidence>
<evidence type="ECO:0000256" key="2">
    <source>
        <dbReference type="ARBA" id="ARBA00005616"/>
    </source>
</evidence>
<comment type="subcellular location">
    <subcellularLocation>
        <location evidence="1">Nucleus</location>
    </subcellularLocation>
</comment>
<dbReference type="GO" id="GO:0006338">
    <property type="term" value="P:chromatin remodeling"/>
    <property type="evidence" value="ECO:0007669"/>
    <property type="project" value="InterPro"/>
</dbReference>
<dbReference type="WBParaSite" id="scaffold11909_cov241.g15960">
    <property type="protein sequence ID" value="scaffold11909_cov241.g15960"/>
    <property type="gene ID" value="scaffold11909_cov241.g15960"/>
</dbReference>
<dbReference type="InterPro" id="IPR015943">
    <property type="entry name" value="WD40/YVTN_repeat-like_dom_sf"/>
</dbReference>
<dbReference type="PANTHER" id="PTHR19861:SF0">
    <property type="entry name" value="WD REPEAT-CONTAINING PROTEIN 82"/>
    <property type="match status" value="1"/>
</dbReference>
<evidence type="ECO:0000256" key="5">
    <source>
        <dbReference type="ARBA" id="ARBA00023242"/>
    </source>
</evidence>
<evidence type="ECO:0000256" key="4">
    <source>
        <dbReference type="ARBA" id="ARBA00022737"/>
    </source>
</evidence>
<evidence type="ECO:0000256" key="6">
    <source>
        <dbReference type="PROSITE-ProRule" id="PRU00221"/>
    </source>
</evidence>
<dbReference type="SUPFAM" id="SSF50978">
    <property type="entry name" value="WD40 repeat-like"/>
    <property type="match status" value="1"/>
</dbReference>
<evidence type="ECO:0000313" key="8">
    <source>
        <dbReference type="Proteomes" id="UP000887561"/>
    </source>
</evidence>
<dbReference type="CDD" id="cd21086">
    <property type="entry name" value="WH_NTD_SMARCB1"/>
    <property type="match status" value="1"/>
</dbReference>
<dbReference type="Proteomes" id="UP000887561">
    <property type="component" value="Unplaced"/>
</dbReference>
<sequence>MSKATYGPKPESFVLDDGQRYYVGADVGMYLKYHRGTLYKRYPQLWKRMASVDEKKKIQELGCATSYINSNIMLVKASEVEEIFEGQEEKYRSGGVGSGNYSRSDAANIKNRGGPAPWLTQQVTSGSHHLESVPCSTPSAHRRGHFRNRDYAYAADDLENYKRVLQNAETAESLVPIRLDMELDNIKLRDYFCYNKNDKLMTPEMIAEVLCEDLDLPLNTFLPAIAQSIHQQIEAHSEAVPVDEQTTDQRALLKLNIHVGNQSLVDQFEWDMSDPKNSPEEFGQKLSAELGLGGEFVAAIAYSIRGQLSWNQRTYAFSESPLPTVECPFRNPSDAEQWGPFLETLTSAEIEKKMRDQDRNTRRMRRLKSMVCAKNFTENQDVINHINFTPDGTLLVTSSNDDSITVYDCANGTKQRSVNSKKYGVDLIHFAHTHNDAIHASTKVDNTIRYLSLYDNKYLRYFQGHTKKVVTLCMSPVDDMFLSGSLDKTIRLWDLKSSNCQGLMQLSSRPIAAFDPEGLIFGAGIGNEVIKLYDLRSFDKGPFNTFNIGCKDTGYEWTGMKFSPDGKSILIMTNGPIMRMVDAYNGNLTHTLSRENEQKANFVATFSPDAKYESGRLVHTLQTDHPNTIEQVTFNPKYFMLASACKQLKFWIPSADE</sequence>
<dbReference type="AlphaFoldDB" id="A0A915LK64"/>
<dbReference type="InterPro" id="IPR001680">
    <property type="entry name" value="WD40_rpt"/>
</dbReference>
<proteinExistence type="inferred from homology"/>